<keyword evidence="2" id="KW-1185">Reference proteome</keyword>
<reference evidence="1" key="2">
    <citation type="submission" date="2023-01" db="EMBL/GenBank/DDBJ databases">
        <authorList>
            <person name="Sun Q."/>
            <person name="Evtushenko L."/>
        </authorList>
    </citation>
    <scope>NUCLEOTIDE SEQUENCE</scope>
    <source>
        <strain evidence="1">VKM Ac-1401</strain>
    </source>
</reference>
<accession>A0A9W6HC95</accession>
<dbReference type="Proteomes" id="UP001142372">
    <property type="component" value="Unassembled WGS sequence"/>
</dbReference>
<sequence>MSDLNVDAARLSEVSAVITSRAARVRPDPSMTERADGVLGSREVAAALRDGSAQQATRARVTADSLVRAGAAPASAARTFLAADAGLARAF</sequence>
<proteinExistence type="predicted"/>
<gene>
    <name evidence="1" type="ORF">GCM10017584_28210</name>
</gene>
<dbReference type="AlphaFoldDB" id="A0A9W6HC95"/>
<reference evidence="1" key="1">
    <citation type="journal article" date="2014" name="Int. J. Syst. Evol. Microbiol.">
        <title>Complete genome sequence of Corynebacterium casei LMG S-19264T (=DSM 44701T), isolated from a smear-ripened cheese.</title>
        <authorList>
            <consortium name="US DOE Joint Genome Institute (JGI-PGF)"/>
            <person name="Walter F."/>
            <person name="Albersmeier A."/>
            <person name="Kalinowski J."/>
            <person name="Ruckert C."/>
        </authorList>
    </citation>
    <scope>NUCLEOTIDE SEQUENCE</scope>
    <source>
        <strain evidence="1">VKM Ac-1401</strain>
    </source>
</reference>
<evidence type="ECO:0000313" key="1">
    <source>
        <dbReference type="EMBL" id="GLJ77247.1"/>
    </source>
</evidence>
<evidence type="ECO:0000313" key="2">
    <source>
        <dbReference type="Proteomes" id="UP001142372"/>
    </source>
</evidence>
<organism evidence="1 2">
    <name type="scientific">Leifsonia poae</name>
    <dbReference type="NCBI Taxonomy" id="110933"/>
    <lineage>
        <taxon>Bacteria</taxon>
        <taxon>Bacillati</taxon>
        <taxon>Actinomycetota</taxon>
        <taxon>Actinomycetes</taxon>
        <taxon>Micrococcales</taxon>
        <taxon>Microbacteriaceae</taxon>
        <taxon>Leifsonia</taxon>
    </lineage>
</organism>
<comment type="caution">
    <text evidence="1">The sequence shown here is derived from an EMBL/GenBank/DDBJ whole genome shotgun (WGS) entry which is preliminary data.</text>
</comment>
<protein>
    <submittedName>
        <fullName evidence="1">Uncharacterized protein</fullName>
    </submittedName>
</protein>
<name>A0A9W6HC95_9MICO</name>
<dbReference type="EMBL" id="BSEN01000013">
    <property type="protein sequence ID" value="GLJ77247.1"/>
    <property type="molecule type" value="Genomic_DNA"/>
</dbReference>
<dbReference type="RefSeq" id="WP_271177889.1">
    <property type="nucleotide sequence ID" value="NZ_BAAAJO010000004.1"/>
</dbReference>